<dbReference type="Proteomes" id="UP000823775">
    <property type="component" value="Unassembled WGS sequence"/>
</dbReference>
<reference evidence="2 3" key="1">
    <citation type="journal article" date="2021" name="BMC Genomics">
        <title>Datura genome reveals duplications of psychoactive alkaloid biosynthetic genes and high mutation rate following tissue culture.</title>
        <authorList>
            <person name="Rajewski A."/>
            <person name="Carter-House D."/>
            <person name="Stajich J."/>
            <person name="Litt A."/>
        </authorList>
    </citation>
    <scope>NUCLEOTIDE SEQUENCE [LARGE SCALE GENOMIC DNA]</scope>
    <source>
        <strain evidence="2">AR-01</strain>
    </source>
</reference>
<name>A0ABS8VJA4_DATST</name>
<feature type="non-terminal residue" evidence="2">
    <location>
        <position position="1"/>
    </location>
</feature>
<keyword evidence="3" id="KW-1185">Reference proteome</keyword>
<evidence type="ECO:0000313" key="2">
    <source>
        <dbReference type="EMBL" id="MCE0480888.1"/>
    </source>
</evidence>
<comment type="caution">
    <text evidence="2">The sequence shown here is derived from an EMBL/GenBank/DDBJ whole genome shotgun (WGS) entry which is preliminary data.</text>
</comment>
<evidence type="ECO:0000256" key="1">
    <source>
        <dbReference type="SAM" id="MobiDB-lite"/>
    </source>
</evidence>
<feature type="non-terminal residue" evidence="2">
    <location>
        <position position="129"/>
    </location>
</feature>
<dbReference type="EMBL" id="JACEIK010005185">
    <property type="protein sequence ID" value="MCE0480888.1"/>
    <property type="molecule type" value="Genomic_DNA"/>
</dbReference>
<protein>
    <submittedName>
        <fullName evidence="2">Uncharacterized protein</fullName>
    </submittedName>
</protein>
<evidence type="ECO:0000313" key="3">
    <source>
        <dbReference type="Proteomes" id="UP000823775"/>
    </source>
</evidence>
<feature type="region of interest" description="Disordered" evidence="1">
    <location>
        <begin position="61"/>
        <end position="87"/>
    </location>
</feature>
<sequence length="129" mass="14729">SLPSTAHRHTQHTICFLFVDSRRTAARRHPHGISSSSLPLFLTSRVPFVLRRRRDVDFLSHRESPGAPAQSAVARCPGPVGNRPSALAPHPLTASTRRWSCRKWNQWRRRLEYQCRCSGSCFVSLPLFR</sequence>
<accession>A0ABS8VJA4</accession>
<gene>
    <name evidence="2" type="ORF">HAX54_038116</name>
</gene>
<organism evidence="2 3">
    <name type="scientific">Datura stramonium</name>
    <name type="common">Jimsonweed</name>
    <name type="synonym">Common thornapple</name>
    <dbReference type="NCBI Taxonomy" id="4076"/>
    <lineage>
        <taxon>Eukaryota</taxon>
        <taxon>Viridiplantae</taxon>
        <taxon>Streptophyta</taxon>
        <taxon>Embryophyta</taxon>
        <taxon>Tracheophyta</taxon>
        <taxon>Spermatophyta</taxon>
        <taxon>Magnoliopsida</taxon>
        <taxon>eudicotyledons</taxon>
        <taxon>Gunneridae</taxon>
        <taxon>Pentapetalae</taxon>
        <taxon>asterids</taxon>
        <taxon>lamiids</taxon>
        <taxon>Solanales</taxon>
        <taxon>Solanaceae</taxon>
        <taxon>Solanoideae</taxon>
        <taxon>Datureae</taxon>
        <taxon>Datura</taxon>
    </lineage>
</organism>
<proteinExistence type="predicted"/>